<dbReference type="CDD" id="cd02966">
    <property type="entry name" value="TlpA_like_family"/>
    <property type="match status" value="1"/>
</dbReference>
<dbReference type="InterPro" id="IPR017937">
    <property type="entry name" value="Thioredoxin_CS"/>
</dbReference>
<accession>A0A1H3FPF6</accession>
<dbReference type="PROSITE" id="PS51352">
    <property type="entry name" value="THIOREDOXIN_2"/>
    <property type="match status" value="1"/>
</dbReference>
<dbReference type="EMBL" id="FNPD01000006">
    <property type="protein sequence ID" value="SDX92876.1"/>
    <property type="molecule type" value="Genomic_DNA"/>
</dbReference>
<dbReference type="InterPro" id="IPR036249">
    <property type="entry name" value="Thioredoxin-like_sf"/>
</dbReference>
<dbReference type="GO" id="GO:0016209">
    <property type="term" value="F:antioxidant activity"/>
    <property type="evidence" value="ECO:0007669"/>
    <property type="project" value="InterPro"/>
</dbReference>
<dbReference type="Gene3D" id="3.40.30.10">
    <property type="entry name" value="Glutaredoxin"/>
    <property type="match status" value="1"/>
</dbReference>
<organism evidence="2 3">
    <name type="scientific">Acetomicrobium thermoterrenum DSM 13490</name>
    <dbReference type="NCBI Taxonomy" id="1120987"/>
    <lineage>
        <taxon>Bacteria</taxon>
        <taxon>Thermotogati</taxon>
        <taxon>Synergistota</taxon>
        <taxon>Synergistia</taxon>
        <taxon>Synergistales</taxon>
        <taxon>Acetomicrobiaceae</taxon>
        <taxon>Acetomicrobium</taxon>
    </lineage>
</organism>
<dbReference type="InterPro" id="IPR013766">
    <property type="entry name" value="Thioredoxin_domain"/>
</dbReference>
<dbReference type="InterPro" id="IPR050553">
    <property type="entry name" value="Thioredoxin_ResA/DsbE_sf"/>
</dbReference>
<sequence length="166" mass="19019">MKTKKTLILTISLAFLVIFAFDISPLLAMERGETAPDFEAVDFDGRQVKLSDFKGKPLLLNFWATWCPPCLKELPEFQRFFDEHGEDVNIVAVNLTTSERSILHVKNFVLENKLAFPVYLDEDGLAAQAYLVRYIPTSYFLDENLKILEVHVGPLTYEQIKDKFGL</sequence>
<gene>
    <name evidence="2" type="ORF">SAMN03080603_01176</name>
</gene>
<dbReference type="Proteomes" id="UP000199266">
    <property type="component" value="Unassembled WGS sequence"/>
</dbReference>
<reference evidence="3" key="1">
    <citation type="submission" date="2016-10" db="EMBL/GenBank/DDBJ databases">
        <authorList>
            <person name="Varghese N."/>
            <person name="Submissions S."/>
        </authorList>
    </citation>
    <scope>NUCLEOTIDE SEQUENCE [LARGE SCALE GENOMIC DNA]</scope>
    <source>
        <strain evidence="3">DSM 13490</strain>
    </source>
</reference>
<dbReference type="RefSeq" id="WP_234945498.1">
    <property type="nucleotide sequence ID" value="NZ_FNPD01000006.1"/>
</dbReference>
<dbReference type="GO" id="GO:0016491">
    <property type="term" value="F:oxidoreductase activity"/>
    <property type="evidence" value="ECO:0007669"/>
    <property type="project" value="InterPro"/>
</dbReference>
<dbReference type="PROSITE" id="PS00194">
    <property type="entry name" value="THIOREDOXIN_1"/>
    <property type="match status" value="1"/>
</dbReference>
<evidence type="ECO:0000313" key="3">
    <source>
        <dbReference type="Proteomes" id="UP000199266"/>
    </source>
</evidence>
<proteinExistence type="predicted"/>
<dbReference type="SUPFAM" id="SSF52833">
    <property type="entry name" value="Thioredoxin-like"/>
    <property type="match status" value="1"/>
</dbReference>
<evidence type="ECO:0000313" key="2">
    <source>
        <dbReference type="EMBL" id="SDX92876.1"/>
    </source>
</evidence>
<name>A0A1H3FPF6_9BACT</name>
<dbReference type="PANTHER" id="PTHR42852">
    <property type="entry name" value="THIOL:DISULFIDE INTERCHANGE PROTEIN DSBE"/>
    <property type="match status" value="1"/>
</dbReference>
<feature type="domain" description="Thioredoxin" evidence="1">
    <location>
        <begin position="29"/>
        <end position="166"/>
    </location>
</feature>
<dbReference type="InterPro" id="IPR000866">
    <property type="entry name" value="AhpC/TSA"/>
</dbReference>
<dbReference type="Pfam" id="PF00578">
    <property type="entry name" value="AhpC-TSA"/>
    <property type="match status" value="1"/>
</dbReference>
<dbReference type="AlphaFoldDB" id="A0A1H3FPF6"/>
<dbReference type="PANTHER" id="PTHR42852:SF17">
    <property type="entry name" value="THIOREDOXIN-LIKE PROTEIN HI_1115"/>
    <property type="match status" value="1"/>
</dbReference>
<keyword evidence="3" id="KW-1185">Reference proteome</keyword>
<protein>
    <submittedName>
        <fullName evidence="2">Peroxiredoxin</fullName>
    </submittedName>
</protein>
<evidence type="ECO:0000259" key="1">
    <source>
        <dbReference type="PROSITE" id="PS51352"/>
    </source>
</evidence>